<sequence length="70" mass="7709">MNRFGQQPPALETLAVPTVDTATAAHYLDRSPQTLRIWACKNSGPIAPRRVAGRLQWLVSDIRKVLGVQA</sequence>
<protein>
    <recommendedName>
        <fullName evidence="3">DNA-binding protein</fullName>
    </recommendedName>
</protein>
<proteinExistence type="predicted"/>
<dbReference type="Proteomes" id="UP001287445">
    <property type="component" value="Unassembled WGS sequence"/>
</dbReference>
<accession>A0AAJ2R311</accession>
<dbReference type="EMBL" id="JAWWMZ010000010">
    <property type="protein sequence ID" value="MDX4956213.1"/>
    <property type="molecule type" value="Genomic_DNA"/>
</dbReference>
<dbReference type="RefSeq" id="WP_012205296.1">
    <property type="nucleotide sequence ID" value="NZ_CP065695.1"/>
</dbReference>
<reference evidence="1" key="1">
    <citation type="submission" date="2023-11" db="EMBL/GenBank/DDBJ databases">
        <title>Identification and selenium tolerance of Delftia acidovorans R3-25.</title>
        <authorList>
            <person name="Zhang S."/>
            <person name="Liu Y."/>
            <person name="Guo Y."/>
        </authorList>
    </citation>
    <scope>NUCLEOTIDE SEQUENCE</scope>
    <source>
        <strain evidence="1">R3-25</strain>
    </source>
</reference>
<evidence type="ECO:0000313" key="2">
    <source>
        <dbReference type="Proteomes" id="UP001287445"/>
    </source>
</evidence>
<comment type="caution">
    <text evidence="1">The sequence shown here is derived from an EMBL/GenBank/DDBJ whole genome shotgun (WGS) entry which is preliminary data.</text>
</comment>
<organism evidence="1 2">
    <name type="scientific">Delftia acidovorans</name>
    <name type="common">Pseudomonas acidovorans</name>
    <name type="synonym">Comamonas acidovorans</name>
    <dbReference type="NCBI Taxonomy" id="80866"/>
    <lineage>
        <taxon>Bacteria</taxon>
        <taxon>Pseudomonadati</taxon>
        <taxon>Pseudomonadota</taxon>
        <taxon>Betaproteobacteria</taxon>
        <taxon>Burkholderiales</taxon>
        <taxon>Comamonadaceae</taxon>
        <taxon>Delftia</taxon>
    </lineage>
</organism>
<evidence type="ECO:0000313" key="1">
    <source>
        <dbReference type="EMBL" id="MDX4956213.1"/>
    </source>
</evidence>
<name>A0AAJ2R311_DELAC</name>
<gene>
    <name evidence="1" type="ORF">SGN30_22595</name>
</gene>
<dbReference type="GeneID" id="24117016"/>
<dbReference type="AlphaFoldDB" id="A0AAJ2R311"/>
<evidence type="ECO:0008006" key="3">
    <source>
        <dbReference type="Google" id="ProtNLM"/>
    </source>
</evidence>